<evidence type="ECO:0000256" key="3">
    <source>
        <dbReference type="ARBA" id="ARBA00023163"/>
    </source>
</evidence>
<feature type="domain" description="KOW" evidence="4">
    <location>
        <begin position="187"/>
        <end position="214"/>
    </location>
</feature>
<sequence length="240" mass="27959">MAVIPSFDQNHILLDSAKHCRREPGNLTRVHFFGRLKTFGKFHFCRFRYAISPNDNLLPILPAEPDCHPADLLEIPATELRPWWLAYTRSRQEKQLMRRLRELNIDHYAPQIVKRRRSPAGRVRITYQPLFISYVFICGDDETRYQATCTGCIMQIAQIEDSEELVKDLRQIQRLIQMDVPLSVESRLKPGQLVRVKNGAFAGYEGTVVQRMQETRLLVCVRFMEQGVSVKLDDCQLEKI</sequence>
<dbReference type="Pfam" id="PF00467">
    <property type="entry name" value="KOW"/>
    <property type="match status" value="1"/>
</dbReference>
<dbReference type="EMBL" id="VRLW01000001">
    <property type="protein sequence ID" value="KAA1259792.1"/>
    <property type="molecule type" value="Genomic_DNA"/>
</dbReference>
<comment type="caution">
    <text evidence="5">The sequence shown here is derived from an EMBL/GenBank/DDBJ whole genome shotgun (WGS) entry which is preliminary data.</text>
</comment>
<dbReference type="Gene3D" id="3.30.70.940">
    <property type="entry name" value="NusG, N-terminal domain"/>
    <property type="match status" value="1"/>
</dbReference>
<dbReference type="AlphaFoldDB" id="A0A5B1CHV0"/>
<keyword evidence="1" id="KW-0889">Transcription antitermination</keyword>
<accession>A0A5B1CHV0</accession>
<dbReference type="InterPro" id="IPR036735">
    <property type="entry name" value="NGN_dom_sf"/>
</dbReference>
<dbReference type="Proteomes" id="UP000322699">
    <property type="component" value="Unassembled WGS sequence"/>
</dbReference>
<dbReference type="PANTHER" id="PTHR30265:SF2">
    <property type="entry name" value="TRANSCRIPTION TERMINATION_ANTITERMINATION PROTEIN NUSG"/>
    <property type="match status" value="1"/>
</dbReference>
<evidence type="ECO:0000256" key="1">
    <source>
        <dbReference type="ARBA" id="ARBA00022814"/>
    </source>
</evidence>
<dbReference type="GO" id="GO:0006354">
    <property type="term" value="P:DNA-templated transcription elongation"/>
    <property type="evidence" value="ECO:0007669"/>
    <property type="project" value="InterPro"/>
</dbReference>
<protein>
    <submittedName>
        <fullName evidence="5">Transcriptional activator RfaH</fullName>
    </submittedName>
</protein>
<keyword evidence="6" id="KW-1185">Reference proteome</keyword>
<gene>
    <name evidence="5" type="ORF">LF1_23290</name>
</gene>
<dbReference type="CDD" id="cd09895">
    <property type="entry name" value="NGN_SP_UpxY"/>
    <property type="match status" value="1"/>
</dbReference>
<proteinExistence type="predicted"/>
<dbReference type="SMART" id="SM00739">
    <property type="entry name" value="KOW"/>
    <property type="match status" value="1"/>
</dbReference>
<dbReference type="InterPro" id="IPR043425">
    <property type="entry name" value="NusG-like"/>
</dbReference>
<organism evidence="5 6">
    <name type="scientific">Rubripirellula obstinata</name>
    <dbReference type="NCBI Taxonomy" id="406547"/>
    <lineage>
        <taxon>Bacteria</taxon>
        <taxon>Pseudomonadati</taxon>
        <taxon>Planctomycetota</taxon>
        <taxon>Planctomycetia</taxon>
        <taxon>Pirellulales</taxon>
        <taxon>Pirellulaceae</taxon>
        <taxon>Rubripirellula</taxon>
    </lineage>
</organism>
<keyword evidence="2" id="KW-0805">Transcription regulation</keyword>
<dbReference type="InterPro" id="IPR008991">
    <property type="entry name" value="Translation_prot_SH3-like_sf"/>
</dbReference>
<dbReference type="SUPFAM" id="SSF82679">
    <property type="entry name" value="N-utilization substance G protein NusG, N-terminal domain"/>
    <property type="match status" value="1"/>
</dbReference>
<dbReference type="SUPFAM" id="SSF50104">
    <property type="entry name" value="Translation proteins SH3-like domain"/>
    <property type="match status" value="1"/>
</dbReference>
<keyword evidence="3" id="KW-0804">Transcription</keyword>
<dbReference type="PANTHER" id="PTHR30265">
    <property type="entry name" value="RHO-INTERACTING TRANSCRIPTION TERMINATION FACTOR NUSG"/>
    <property type="match status" value="1"/>
</dbReference>
<evidence type="ECO:0000259" key="4">
    <source>
        <dbReference type="SMART" id="SM00739"/>
    </source>
</evidence>
<evidence type="ECO:0000313" key="5">
    <source>
        <dbReference type="EMBL" id="KAA1259792.1"/>
    </source>
</evidence>
<evidence type="ECO:0000256" key="2">
    <source>
        <dbReference type="ARBA" id="ARBA00023015"/>
    </source>
</evidence>
<dbReference type="InterPro" id="IPR006645">
    <property type="entry name" value="NGN-like_dom"/>
</dbReference>
<dbReference type="InterPro" id="IPR005824">
    <property type="entry name" value="KOW"/>
</dbReference>
<dbReference type="RefSeq" id="WP_238383083.1">
    <property type="nucleotide sequence ID" value="NZ_LWSK01000004.1"/>
</dbReference>
<dbReference type="Pfam" id="PF02357">
    <property type="entry name" value="NusG"/>
    <property type="match status" value="1"/>
</dbReference>
<dbReference type="GO" id="GO:0031564">
    <property type="term" value="P:transcription antitermination"/>
    <property type="evidence" value="ECO:0007669"/>
    <property type="project" value="UniProtKB-KW"/>
</dbReference>
<dbReference type="GO" id="GO:0005829">
    <property type="term" value="C:cytosol"/>
    <property type="evidence" value="ECO:0007669"/>
    <property type="project" value="TreeGrafter"/>
</dbReference>
<reference evidence="5 6" key="1">
    <citation type="submission" date="2019-08" db="EMBL/GenBank/DDBJ databases">
        <title>Deep-cultivation of Planctomycetes and their phenomic and genomic characterization uncovers novel biology.</title>
        <authorList>
            <person name="Wiegand S."/>
            <person name="Jogler M."/>
            <person name="Boedeker C."/>
            <person name="Pinto D."/>
            <person name="Vollmers J."/>
            <person name="Rivas-Marin E."/>
            <person name="Kohn T."/>
            <person name="Peeters S.H."/>
            <person name="Heuer A."/>
            <person name="Rast P."/>
            <person name="Oberbeckmann S."/>
            <person name="Bunk B."/>
            <person name="Jeske O."/>
            <person name="Meyerdierks A."/>
            <person name="Storesund J.E."/>
            <person name="Kallscheuer N."/>
            <person name="Luecker S."/>
            <person name="Lage O.M."/>
            <person name="Pohl T."/>
            <person name="Merkel B.J."/>
            <person name="Hornburger P."/>
            <person name="Mueller R.-W."/>
            <person name="Bruemmer F."/>
            <person name="Labrenz M."/>
            <person name="Spormann A.M."/>
            <person name="Op Den Camp H."/>
            <person name="Overmann J."/>
            <person name="Amann R."/>
            <person name="Jetten M.S.M."/>
            <person name="Mascher T."/>
            <person name="Medema M.H."/>
            <person name="Devos D.P."/>
            <person name="Kaster A.-K."/>
            <person name="Ovreas L."/>
            <person name="Rohde M."/>
            <person name="Galperin M.Y."/>
            <person name="Jogler C."/>
        </authorList>
    </citation>
    <scope>NUCLEOTIDE SEQUENCE [LARGE SCALE GENOMIC DNA]</scope>
    <source>
        <strain evidence="5 6">LF1</strain>
    </source>
</reference>
<name>A0A5B1CHV0_9BACT</name>
<evidence type="ECO:0000313" key="6">
    <source>
        <dbReference type="Proteomes" id="UP000322699"/>
    </source>
</evidence>